<name>A0A9P7KGY8_9AGAR</name>
<feature type="region of interest" description="Disordered" evidence="1">
    <location>
        <begin position="1"/>
        <end position="109"/>
    </location>
</feature>
<feature type="region of interest" description="Disordered" evidence="1">
    <location>
        <begin position="173"/>
        <end position="204"/>
    </location>
</feature>
<feature type="non-terminal residue" evidence="2">
    <location>
        <position position="1"/>
    </location>
</feature>
<feature type="compositionally biased region" description="Low complexity" evidence="1">
    <location>
        <begin position="66"/>
        <end position="81"/>
    </location>
</feature>
<feature type="region of interest" description="Disordered" evidence="1">
    <location>
        <begin position="438"/>
        <end position="549"/>
    </location>
</feature>
<gene>
    <name evidence="2" type="ORF">H0H81_006002</name>
</gene>
<feature type="compositionally biased region" description="Low complexity" evidence="1">
    <location>
        <begin position="450"/>
        <end position="461"/>
    </location>
</feature>
<dbReference type="EMBL" id="JABCKI010001525">
    <property type="protein sequence ID" value="KAG5649139.1"/>
    <property type="molecule type" value="Genomic_DNA"/>
</dbReference>
<keyword evidence="3" id="KW-1185">Reference proteome</keyword>
<sequence length="549" mass="56981">PINYPERLLTPAASIFSPPESKPSTPQQTTTTRIRSTNSARPIKLGTLVPATPVLSPVGPPPPKSNPSITSTSSCLASLTTVKPTPFGPKLVRPTSQAPETTSSSQHVPPAPELIEAASHHESATQHRDQPAPACIYRTRASTMLASPSSVERAPVSHPLSSFAAPLLVSAASSEDNGRRATPSYRTTAPPTTPSTRTASNAAPFRPAHYAPRPATLPVANAQPLDSAPCRPLPVERVKAATPTKSSAAAESTTTPIAIAAVSMAKPAPTSAHELRTADSIITATAISNIAPAVNHTPSTPSLDHRSFQVPASLSSIANAHQATSATSQRWKHSTTKPTSSSIAVFAKPTHIRFCGESTPTAMTTPEPVMVDAATGYVRSANSGANIITATPTTLPPANPAAATSSTAALRRPTTAEGPPCPTRGAYTAARTRSLVGLTPRHATQHRILTTSPATSATPTAARRKQRTPVRTQIQPTGTATPTYSTFEEPTKMPATSTAPAPAPTCPTLSSAAKTIVPKPRPAPSSLLHRLSPPLSSPSITLRRSSPHQ</sequence>
<feature type="compositionally biased region" description="Low complexity" evidence="1">
    <location>
        <begin position="524"/>
        <end position="549"/>
    </location>
</feature>
<feature type="compositionally biased region" description="Low complexity" evidence="1">
    <location>
        <begin position="17"/>
        <end position="37"/>
    </location>
</feature>
<feature type="region of interest" description="Disordered" evidence="1">
    <location>
        <begin position="321"/>
        <end position="340"/>
    </location>
</feature>
<comment type="caution">
    <text evidence="2">The sequence shown here is derived from an EMBL/GenBank/DDBJ whole genome shotgun (WGS) entry which is preliminary data.</text>
</comment>
<accession>A0A9P7KGY8</accession>
<feature type="compositionally biased region" description="Low complexity" evidence="1">
    <location>
        <begin position="400"/>
        <end position="416"/>
    </location>
</feature>
<organism evidence="2 3">
    <name type="scientific">Sphagnurus paluster</name>
    <dbReference type="NCBI Taxonomy" id="117069"/>
    <lineage>
        <taxon>Eukaryota</taxon>
        <taxon>Fungi</taxon>
        <taxon>Dikarya</taxon>
        <taxon>Basidiomycota</taxon>
        <taxon>Agaricomycotina</taxon>
        <taxon>Agaricomycetes</taxon>
        <taxon>Agaricomycetidae</taxon>
        <taxon>Agaricales</taxon>
        <taxon>Tricholomatineae</taxon>
        <taxon>Lyophyllaceae</taxon>
        <taxon>Sphagnurus</taxon>
    </lineage>
</organism>
<reference evidence="2" key="2">
    <citation type="submission" date="2021-10" db="EMBL/GenBank/DDBJ databases">
        <title>Phylogenomics reveals ancestral predisposition of the termite-cultivated fungus Termitomyces towards a domesticated lifestyle.</title>
        <authorList>
            <person name="Auxier B."/>
            <person name="Grum-Grzhimaylo A."/>
            <person name="Cardenas M.E."/>
            <person name="Lodge J.D."/>
            <person name="Laessoe T."/>
            <person name="Pedersen O."/>
            <person name="Smith M.E."/>
            <person name="Kuyper T.W."/>
            <person name="Franco-Molano E.A."/>
            <person name="Baroni T.J."/>
            <person name="Aanen D.K."/>
        </authorList>
    </citation>
    <scope>NUCLEOTIDE SEQUENCE</scope>
    <source>
        <strain evidence="2">D49</strain>
    </source>
</reference>
<feature type="compositionally biased region" description="Polar residues" evidence="1">
    <location>
        <begin position="94"/>
        <end position="107"/>
    </location>
</feature>
<feature type="compositionally biased region" description="Polar residues" evidence="1">
    <location>
        <begin position="469"/>
        <end position="488"/>
    </location>
</feature>
<feature type="compositionally biased region" description="Low complexity" evidence="1">
    <location>
        <begin position="492"/>
        <end position="513"/>
    </location>
</feature>
<feature type="region of interest" description="Disordered" evidence="1">
    <location>
        <begin position="390"/>
        <end position="426"/>
    </location>
</feature>
<evidence type="ECO:0000256" key="1">
    <source>
        <dbReference type="SAM" id="MobiDB-lite"/>
    </source>
</evidence>
<proteinExistence type="predicted"/>
<dbReference type="AlphaFoldDB" id="A0A9P7KGY8"/>
<dbReference type="Proteomes" id="UP000717328">
    <property type="component" value="Unassembled WGS sequence"/>
</dbReference>
<protein>
    <submittedName>
        <fullName evidence="2">Uncharacterized protein</fullName>
    </submittedName>
</protein>
<evidence type="ECO:0000313" key="2">
    <source>
        <dbReference type="EMBL" id="KAG5649139.1"/>
    </source>
</evidence>
<feature type="compositionally biased region" description="Low complexity" evidence="1">
    <location>
        <begin position="180"/>
        <end position="204"/>
    </location>
</feature>
<evidence type="ECO:0000313" key="3">
    <source>
        <dbReference type="Proteomes" id="UP000717328"/>
    </source>
</evidence>
<reference evidence="2" key="1">
    <citation type="submission" date="2021-02" db="EMBL/GenBank/DDBJ databases">
        <authorList>
            <person name="Nieuwenhuis M."/>
            <person name="Van De Peppel L.J.J."/>
        </authorList>
    </citation>
    <scope>NUCLEOTIDE SEQUENCE</scope>
    <source>
        <strain evidence="2">D49</strain>
    </source>
</reference>